<dbReference type="PROSITE" id="PS50995">
    <property type="entry name" value="HTH_MARR_2"/>
    <property type="match status" value="1"/>
</dbReference>
<accession>A0A1W6ZBD2</accession>
<dbReference type="Proteomes" id="UP000194161">
    <property type="component" value="Chromosome"/>
</dbReference>
<dbReference type="Pfam" id="PF01047">
    <property type="entry name" value="MarR"/>
    <property type="match status" value="1"/>
</dbReference>
<gene>
    <name evidence="2" type="ORF">CAL15_07025</name>
</gene>
<evidence type="ECO:0000313" key="3">
    <source>
        <dbReference type="Proteomes" id="UP000194161"/>
    </source>
</evidence>
<evidence type="ECO:0000313" key="2">
    <source>
        <dbReference type="EMBL" id="ARP94154.1"/>
    </source>
</evidence>
<dbReference type="STRING" id="463040.CAL15_07025"/>
<evidence type="ECO:0000259" key="1">
    <source>
        <dbReference type="PROSITE" id="PS50995"/>
    </source>
</evidence>
<dbReference type="InterPro" id="IPR036390">
    <property type="entry name" value="WH_DNA-bd_sf"/>
</dbReference>
<dbReference type="SMART" id="SM00347">
    <property type="entry name" value="HTH_MARR"/>
    <property type="match status" value="1"/>
</dbReference>
<dbReference type="OrthoDB" id="1467380at2"/>
<dbReference type="AlphaFoldDB" id="A0A1W6ZBD2"/>
<protein>
    <submittedName>
        <fullName evidence="2">MarR family transcriptional regulator</fullName>
    </submittedName>
</protein>
<name>A0A1W6ZBD2_9BORD</name>
<dbReference type="GO" id="GO:0006950">
    <property type="term" value="P:response to stress"/>
    <property type="evidence" value="ECO:0007669"/>
    <property type="project" value="TreeGrafter"/>
</dbReference>
<dbReference type="Gene3D" id="1.10.10.10">
    <property type="entry name" value="Winged helix-like DNA-binding domain superfamily/Winged helix DNA-binding domain"/>
    <property type="match status" value="1"/>
</dbReference>
<dbReference type="PANTHER" id="PTHR33164:SF43">
    <property type="entry name" value="HTH-TYPE TRANSCRIPTIONAL REPRESSOR YETL"/>
    <property type="match status" value="1"/>
</dbReference>
<proteinExistence type="predicted"/>
<dbReference type="InterPro" id="IPR039422">
    <property type="entry name" value="MarR/SlyA-like"/>
</dbReference>
<dbReference type="EMBL" id="CP021111">
    <property type="protein sequence ID" value="ARP94154.1"/>
    <property type="molecule type" value="Genomic_DNA"/>
</dbReference>
<dbReference type="GO" id="GO:0003700">
    <property type="term" value="F:DNA-binding transcription factor activity"/>
    <property type="evidence" value="ECO:0007669"/>
    <property type="project" value="InterPro"/>
</dbReference>
<sequence>MPTADQGAMVVQQLGQTYRVIQNAFSDRVGHPVPRWRILYALHEMGITSQKALAERCRLDPASLTRQLQAMEKQGWVRRSTDVADNRLTNATLTAGGRSVVEETLPRRSLFLVGMLDGLSDEQIAALGELLKALERNVGSGAAEESGPVIEP</sequence>
<dbReference type="RefSeq" id="WP_086077923.1">
    <property type="nucleotide sequence ID" value="NZ_CP021111.1"/>
</dbReference>
<dbReference type="PRINTS" id="PR00598">
    <property type="entry name" value="HTHMARR"/>
</dbReference>
<reference evidence="2 3" key="1">
    <citation type="submission" date="2017-05" db="EMBL/GenBank/DDBJ databases">
        <title>Complete and WGS of Bordetella genogroups.</title>
        <authorList>
            <person name="Spilker T."/>
            <person name="LiPuma J."/>
        </authorList>
    </citation>
    <scope>NUCLEOTIDE SEQUENCE [LARGE SCALE GENOMIC DNA]</scope>
    <source>
        <strain evidence="2 3">AU7206</strain>
    </source>
</reference>
<dbReference type="InterPro" id="IPR000835">
    <property type="entry name" value="HTH_MarR-typ"/>
</dbReference>
<dbReference type="PANTHER" id="PTHR33164">
    <property type="entry name" value="TRANSCRIPTIONAL REGULATOR, MARR FAMILY"/>
    <property type="match status" value="1"/>
</dbReference>
<dbReference type="KEGG" id="bgm:CAL15_07025"/>
<keyword evidence="3" id="KW-1185">Reference proteome</keyword>
<dbReference type="SUPFAM" id="SSF46785">
    <property type="entry name" value="Winged helix' DNA-binding domain"/>
    <property type="match status" value="1"/>
</dbReference>
<organism evidence="2 3">
    <name type="scientific">Bordetella genomosp. 13</name>
    <dbReference type="NCBI Taxonomy" id="463040"/>
    <lineage>
        <taxon>Bacteria</taxon>
        <taxon>Pseudomonadati</taxon>
        <taxon>Pseudomonadota</taxon>
        <taxon>Betaproteobacteria</taxon>
        <taxon>Burkholderiales</taxon>
        <taxon>Alcaligenaceae</taxon>
        <taxon>Bordetella</taxon>
    </lineage>
</organism>
<feature type="domain" description="HTH marR-type" evidence="1">
    <location>
        <begin position="7"/>
        <end position="136"/>
    </location>
</feature>
<dbReference type="InterPro" id="IPR036388">
    <property type="entry name" value="WH-like_DNA-bd_sf"/>
</dbReference>